<keyword evidence="13 15" id="KW-0030">Aminoacyl-tRNA synthetase</keyword>
<dbReference type="Pfam" id="PF03483">
    <property type="entry name" value="B3_4"/>
    <property type="match status" value="1"/>
</dbReference>
<dbReference type="NCBIfam" id="TIGR00472">
    <property type="entry name" value="pheT_bact"/>
    <property type="match status" value="1"/>
</dbReference>
<dbReference type="GO" id="GO:0009328">
    <property type="term" value="C:phenylalanine-tRNA ligase complex"/>
    <property type="evidence" value="ECO:0007669"/>
    <property type="project" value="TreeGrafter"/>
</dbReference>
<dbReference type="CDD" id="cd02796">
    <property type="entry name" value="tRNA_bind_bactPheRS"/>
    <property type="match status" value="1"/>
</dbReference>
<reference evidence="20 21" key="1">
    <citation type="journal article" date="2013" name="J. Mol. Microbiol. Biotechnol.">
        <title>Analysis of the Complete Genomes of Acholeplasma brassicae , A. palmae and A. laidlawii and Their Comparison to the Obligate Parasites from ' Candidatus Phytoplasma'.</title>
        <authorList>
            <person name="Kube M."/>
            <person name="Siewert C."/>
            <person name="Migdoll A.M."/>
            <person name="Duduk B."/>
            <person name="Holz S."/>
            <person name="Rabus R."/>
            <person name="Seemuller E."/>
            <person name="Mitrovic J."/>
            <person name="Muller I."/>
            <person name="Buttner C."/>
            <person name="Reinhardt R."/>
        </authorList>
    </citation>
    <scope>NUCLEOTIDE SEQUENCE [LARGE SCALE GENOMIC DNA]</scope>
    <source>
        <strain evidence="21">0502</strain>
    </source>
</reference>
<evidence type="ECO:0000256" key="8">
    <source>
        <dbReference type="ARBA" id="ARBA00022741"/>
    </source>
</evidence>
<evidence type="ECO:0000256" key="4">
    <source>
        <dbReference type="ARBA" id="ARBA00022490"/>
    </source>
</evidence>
<protein>
    <recommendedName>
        <fullName evidence="15">Phenylalanine--tRNA ligase beta subunit</fullName>
        <ecNumber evidence="15">6.1.1.20</ecNumber>
    </recommendedName>
    <alternativeName>
        <fullName evidence="15">Phenylalanyl-tRNA synthetase beta subunit</fullName>
        <shortName evidence="15">PheRS</shortName>
    </alternativeName>
</protein>
<dbReference type="PROSITE" id="PS50886">
    <property type="entry name" value="TRBD"/>
    <property type="match status" value="1"/>
</dbReference>
<proteinExistence type="inferred from homology"/>
<organism evidence="20 21">
    <name type="scientific">Acholeplasma brassicae</name>
    <dbReference type="NCBI Taxonomy" id="61635"/>
    <lineage>
        <taxon>Bacteria</taxon>
        <taxon>Bacillati</taxon>
        <taxon>Mycoplasmatota</taxon>
        <taxon>Mollicutes</taxon>
        <taxon>Acholeplasmatales</taxon>
        <taxon>Acholeplasmataceae</taxon>
        <taxon>Acholeplasma</taxon>
    </lineage>
</organism>
<feature type="binding site" evidence="15">
    <location>
        <position position="461"/>
    </location>
    <ligand>
        <name>Mg(2+)</name>
        <dbReference type="ChEBI" id="CHEBI:18420"/>
        <note>shared with alpha subunit</note>
    </ligand>
</feature>
<keyword evidence="5 16" id="KW-0820">tRNA-binding</keyword>
<dbReference type="SUPFAM" id="SSF50249">
    <property type="entry name" value="Nucleic acid-binding proteins"/>
    <property type="match status" value="1"/>
</dbReference>
<sequence length="781" mass="89030">MKIATNLLKNFINPVPENLYELTNQYITEVESYQTWVSAKGIVTGKVLTCVDHENSDHLHVTTVDFGDGEVDQIVCGAKNVAAGQYVVVARPGAVLPGDFVIKHSKIRGVESNGMICSLRELGIEDKYVSEKFKDGIYYFEQDVPLGVDPRPYLGLDQDTIELSLTPNRADLLSVLGFAHDLGAVLEHKVVYEEKPVVESDELNPVVVKLDTDKCTKYYARHVSQVVVRESPEWLRGILIASGIRPINNVVDVTNYVLLELGTPLHAFDAKKLRTNKIVVRNAKEGEEIITLDDVKRSLTQDDILITNGEVPICLAGVMGLSNTAVDFQTTEVIFEAASFDKNSIRRTSKRLDLRSDSSLRFERGIDETRLRLAINRAASLLQEITMATVSKEITFVGTAFQRPTRIELTLERVNKTLGINLKQEELYGLLKRLNIMHVSNQVYLIPTYRDDLKIEADLIEEVARIYGYNNIPMTLPKEVTQGKYTFKQKNIIELRKQLRALGFNEVINYSLLPEESIHLFCPKSEDIIKLLHPMSDDRKVLRHSLINGLYENVVYHESRQFDNLKFFEIGRKYFHNEEPTYLGMILTGDYIESNWQKRPLGSDFFLLKGMVEKLFSFYEITPSFEKTTDIDGFHPGIQAKITYQKQTLGYIGKLHPKLESDAVAVEFNLDLLFKLVEKQSNFKTISKYPAITRDIAFVVDKHIETSKIEALIVQTARKFLTDIKLFDVYMDEKIGTDKKSLAYTMTFNSVEKTLETQDIDKIVKSIFNRLQFEFKAEVRS</sequence>
<dbReference type="PANTHER" id="PTHR10947">
    <property type="entry name" value="PHENYLALANYL-TRNA SYNTHETASE BETA CHAIN AND LEUCINE-RICH REPEAT-CONTAINING PROTEIN 47"/>
    <property type="match status" value="1"/>
</dbReference>
<dbReference type="RefSeq" id="WP_030004392.1">
    <property type="nucleotide sequence ID" value="NC_022549.1"/>
</dbReference>
<feature type="binding site" evidence="15">
    <location>
        <position position="458"/>
    </location>
    <ligand>
        <name>Mg(2+)</name>
        <dbReference type="ChEBI" id="CHEBI:18420"/>
        <note>shared with alpha subunit</note>
    </ligand>
</feature>
<evidence type="ECO:0000313" key="21">
    <source>
        <dbReference type="Proteomes" id="UP000032737"/>
    </source>
</evidence>
<dbReference type="Gene3D" id="3.30.930.10">
    <property type="entry name" value="Bira Bifunctional Protein, Domain 2"/>
    <property type="match status" value="1"/>
</dbReference>
<evidence type="ECO:0000256" key="12">
    <source>
        <dbReference type="ARBA" id="ARBA00022917"/>
    </source>
</evidence>
<evidence type="ECO:0000256" key="10">
    <source>
        <dbReference type="ARBA" id="ARBA00022842"/>
    </source>
</evidence>
<dbReference type="InterPro" id="IPR005121">
    <property type="entry name" value="Fdx_antiC-bd"/>
</dbReference>
<dbReference type="HOGENOM" id="CLU_016891_0_0_14"/>
<gene>
    <name evidence="15 20" type="primary">pheT</name>
    <name evidence="20" type="ORF">BN85305160</name>
</gene>
<dbReference type="OrthoDB" id="9805455at2"/>
<dbReference type="InterPro" id="IPR033714">
    <property type="entry name" value="tRNA_bind_bactPheRS"/>
</dbReference>
<comment type="subunit">
    <text evidence="3 15">Tetramer of two alpha and two beta subunits.</text>
</comment>
<feature type="domain" description="B5" evidence="19">
    <location>
        <begin position="402"/>
        <end position="474"/>
    </location>
</feature>
<evidence type="ECO:0000256" key="7">
    <source>
        <dbReference type="ARBA" id="ARBA00022723"/>
    </source>
</evidence>
<evidence type="ECO:0000256" key="3">
    <source>
        <dbReference type="ARBA" id="ARBA00011209"/>
    </source>
</evidence>
<dbReference type="Gene3D" id="3.30.70.380">
    <property type="entry name" value="Ferrodoxin-fold anticodon-binding domain"/>
    <property type="match status" value="1"/>
</dbReference>
<dbReference type="InterPro" id="IPR036690">
    <property type="entry name" value="Fdx_antiC-bd_sf"/>
</dbReference>
<dbReference type="STRING" id="61635.BN85305160"/>
<evidence type="ECO:0000256" key="6">
    <source>
        <dbReference type="ARBA" id="ARBA00022598"/>
    </source>
</evidence>
<dbReference type="GO" id="GO:0006432">
    <property type="term" value="P:phenylalanyl-tRNA aminoacylation"/>
    <property type="evidence" value="ECO:0007669"/>
    <property type="project" value="UniProtKB-UniRule"/>
</dbReference>
<feature type="domain" description="FDX-ACB" evidence="18">
    <location>
        <begin position="687"/>
        <end position="780"/>
    </location>
</feature>
<comment type="cofactor">
    <cofactor evidence="15">
        <name>Mg(2+)</name>
        <dbReference type="ChEBI" id="CHEBI:18420"/>
    </cofactor>
    <text evidence="15">Binds 2 magnesium ions per tetramer.</text>
</comment>
<dbReference type="GO" id="GO:0005524">
    <property type="term" value="F:ATP binding"/>
    <property type="evidence" value="ECO:0007669"/>
    <property type="project" value="UniProtKB-UniRule"/>
</dbReference>
<dbReference type="InterPro" id="IPR012340">
    <property type="entry name" value="NA-bd_OB-fold"/>
</dbReference>
<dbReference type="SUPFAM" id="SSF55681">
    <property type="entry name" value="Class II aaRS and biotin synthetases"/>
    <property type="match status" value="1"/>
</dbReference>
<dbReference type="InterPro" id="IPR005146">
    <property type="entry name" value="B3/B4_tRNA-bd"/>
</dbReference>
<comment type="subcellular location">
    <subcellularLocation>
        <location evidence="1 15">Cytoplasm</location>
    </subcellularLocation>
</comment>
<evidence type="ECO:0000259" key="19">
    <source>
        <dbReference type="PROSITE" id="PS51483"/>
    </source>
</evidence>
<dbReference type="InterPro" id="IPR020825">
    <property type="entry name" value="Phe-tRNA_synthase-like_B3/B4"/>
</dbReference>
<evidence type="ECO:0000256" key="5">
    <source>
        <dbReference type="ARBA" id="ARBA00022555"/>
    </source>
</evidence>
<dbReference type="FunFam" id="2.40.50.140:FF:000045">
    <property type="entry name" value="Phenylalanine--tRNA ligase beta subunit"/>
    <property type="match status" value="1"/>
</dbReference>
<dbReference type="FunFam" id="3.30.70.380:FF:000001">
    <property type="entry name" value="Phenylalanine--tRNA ligase beta subunit"/>
    <property type="match status" value="1"/>
</dbReference>
<keyword evidence="8 15" id="KW-0547">Nucleotide-binding</keyword>
<dbReference type="EMBL" id="FO681348">
    <property type="protein sequence ID" value="CCV65537.1"/>
    <property type="molecule type" value="Genomic_DNA"/>
</dbReference>
<dbReference type="Gene3D" id="2.40.50.140">
    <property type="entry name" value="Nucleic acid-binding proteins"/>
    <property type="match status" value="1"/>
</dbReference>
<dbReference type="Pfam" id="PF17759">
    <property type="entry name" value="tRNA_synthFbeta"/>
    <property type="match status" value="1"/>
</dbReference>
<evidence type="ECO:0000256" key="1">
    <source>
        <dbReference type="ARBA" id="ARBA00004496"/>
    </source>
</evidence>
<accession>U4KMT0</accession>
<keyword evidence="12 15" id="KW-0648">Protein biosynthesis</keyword>
<dbReference type="SUPFAM" id="SSF46955">
    <property type="entry name" value="Putative DNA-binding domain"/>
    <property type="match status" value="1"/>
</dbReference>
<dbReference type="PROSITE" id="PS51483">
    <property type="entry name" value="B5"/>
    <property type="match status" value="1"/>
</dbReference>
<dbReference type="Gene3D" id="3.50.40.10">
    <property type="entry name" value="Phenylalanyl-trna Synthetase, Chain B, domain 3"/>
    <property type="match status" value="1"/>
</dbReference>
<dbReference type="KEGG" id="abra:BN85305160"/>
<dbReference type="GO" id="GO:0000049">
    <property type="term" value="F:tRNA binding"/>
    <property type="evidence" value="ECO:0007669"/>
    <property type="project" value="UniProtKB-UniRule"/>
</dbReference>
<keyword evidence="21" id="KW-1185">Reference proteome</keyword>
<dbReference type="InterPro" id="IPR004532">
    <property type="entry name" value="Phe-tRNA-ligase_IIc_bsu_bact"/>
</dbReference>
<dbReference type="GO" id="GO:0000287">
    <property type="term" value="F:magnesium ion binding"/>
    <property type="evidence" value="ECO:0007669"/>
    <property type="project" value="UniProtKB-UniRule"/>
</dbReference>
<dbReference type="SUPFAM" id="SSF56037">
    <property type="entry name" value="PheT/TilS domain"/>
    <property type="match status" value="1"/>
</dbReference>
<comment type="similarity">
    <text evidence="2 15">Belongs to the phenylalanyl-tRNA synthetase beta subunit family. Type 1 subfamily.</text>
</comment>
<dbReference type="PANTHER" id="PTHR10947:SF0">
    <property type="entry name" value="PHENYLALANINE--TRNA LIGASE BETA SUBUNIT"/>
    <property type="match status" value="1"/>
</dbReference>
<dbReference type="Pfam" id="PF03484">
    <property type="entry name" value="B5"/>
    <property type="match status" value="1"/>
</dbReference>
<dbReference type="Pfam" id="PF03147">
    <property type="entry name" value="FDX-ACB"/>
    <property type="match status" value="1"/>
</dbReference>
<dbReference type="SMART" id="SM00896">
    <property type="entry name" value="FDX-ACB"/>
    <property type="match status" value="1"/>
</dbReference>
<dbReference type="EC" id="6.1.1.20" evidence="15"/>
<dbReference type="SUPFAM" id="SSF54991">
    <property type="entry name" value="Anticodon-binding domain of PheRS"/>
    <property type="match status" value="1"/>
</dbReference>
<dbReference type="InterPro" id="IPR045864">
    <property type="entry name" value="aa-tRNA-synth_II/BPL/LPL"/>
</dbReference>
<evidence type="ECO:0000256" key="2">
    <source>
        <dbReference type="ARBA" id="ARBA00008653"/>
    </source>
</evidence>
<dbReference type="Pfam" id="PF01588">
    <property type="entry name" value="tRNA_bind"/>
    <property type="match status" value="1"/>
</dbReference>
<dbReference type="HAMAP" id="MF_00283">
    <property type="entry name" value="Phe_tRNA_synth_beta1"/>
    <property type="match status" value="1"/>
</dbReference>
<keyword evidence="9 15" id="KW-0067">ATP-binding</keyword>
<feature type="domain" description="TRNA-binding" evidence="17">
    <location>
        <begin position="36"/>
        <end position="151"/>
    </location>
</feature>
<evidence type="ECO:0000313" key="20">
    <source>
        <dbReference type="EMBL" id="CCV65537.1"/>
    </source>
</evidence>
<evidence type="ECO:0000256" key="9">
    <source>
        <dbReference type="ARBA" id="ARBA00022840"/>
    </source>
</evidence>
<dbReference type="InterPro" id="IPR041616">
    <property type="entry name" value="PheRS_beta_core"/>
</dbReference>
<dbReference type="Gene3D" id="3.30.56.10">
    <property type="match status" value="2"/>
</dbReference>
<keyword evidence="4 15" id="KW-0963">Cytoplasm</keyword>
<dbReference type="GO" id="GO:0004826">
    <property type="term" value="F:phenylalanine-tRNA ligase activity"/>
    <property type="evidence" value="ECO:0007669"/>
    <property type="project" value="UniProtKB-UniRule"/>
</dbReference>
<dbReference type="InterPro" id="IPR009061">
    <property type="entry name" value="DNA-bd_dom_put_sf"/>
</dbReference>
<evidence type="ECO:0000256" key="13">
    <source>
        <dbReference type="ARBA" id="ARBA00023146"/>
    </source>
</evidence>
<feature type="binding site" evidence="15">
    <location>
        <position position="452"/>
    </location>
    <ligand>
        <name>Mg(2+)</name>
        <dbReference type="ChEBI" id="CHEBI:18420"/>
        <note>shared with alpha subunit</note>
    </ligand>
</feature>
<comment type="catalytic activity">
    <reaction evidence="14 15">
        <text>tRNA(Phe) + L-phenylalanine + ATP = L-phenylalanyl-tRNA(Phe) + AMP + diphosphate + H(+)</text>
        <dbReference type="Rhea" id="RHEA:19413"/>
        <dbReference type="Rhea" id="RHEA-COMP:9668"/>
        <dbReference type="Rhea" id="RHEA-COMP:9699"/>
        <dbReference type="ChEBI" id="CHEBI:15378"/>
        <dbReference type="ChEBI" id="CHEBI:30616"/>
        <dbReference type="ChEBI" id="CHEBI:33019"/>
        <dbReference type="ChEBI" id="CHEBI:58095"/>
        <dbReference type="ChEBI" id="CHEBI:78442"/>
        <dbReference type="ChEBI" id="CHEBI:78531"/>
        <dbReference type="ChEBI" id="CHEBI:456215"/>
        <dbReference type="EC" id="6.1.1.20"/>
    </reaction>
</comment>
<name>U4KMT0_9MOLU</name>
<keyword evidence="10 15" id="KW-0460">Magnesium</keyword>
<dbReference type="CDD" id="cd00769">
    <property type="entry name" value="PheRS_beta_core"/>
    <property type="match status" value="1"/>
</dbReference>
<dbReference type="PROSITE" id="PS51447">
    <property type="entry name" value="FDX_ACB"/>
    <property type="match status" value="1"/>
</dbReference>
<dbReference type="Proteomes" id="UP000032737">
    <property type="component" value="Chromosome"/>
</dbReference>
<feature type="binding site" evidence="15">
    <location>
        <position position="462"/>
    </location>
    <ligand>
        <name>Mg(2+)</name>
        <dbReference type="ChEBI" id="CHEBI:18420"/>
        <note>shared with alpha subunit</note>
    </ligand>
</feature>
<dbReference type="InterPro" id="IPR002547">
    <property type="entry name" value="tRNA-bd_dom"/>
</dbReference>
<dbReference type="InterPro" id="IPR005147">
    <property type="entry name" value="tRNA_synthase_B5-dom"/>
</dbReference>
<dbReference type="AlphaFoldDB" id="U4KMT0"/>
<evidence type="ECO:0000256" key="16">
    <source>
        <dbReference type="PROSITE-ProRule" id="PRU00209"/>
    </source>
</evidence>
<evidence type="ECO:0000259" key="18">
    <source>
        <dbReference type="PROSITE" id="PS51447"/>
    </source>
</evidence>
<keyword evidence="7 15" id="KW-0479">Metal-binding</keyword>
<dbReference type="SMART" id="SM00874">
    <property type="entry name" value="B5"/>
    <property type="match status" value="1"/>
</dbReference>
<dbReference type="NCBIfam" id="NF045760">
    <property type="entry name" value="YtpR"/>
    <property type="match status" value="1"/>
</dbReference>
<evidence type="ECO:0000259" key="17">
    <source>
        <dbReference type="PROSITE" id="PS50886"/>
    </source>
</evidence>
<dbReference type="SMART" id="SM00873">
    <property type="entry name" value="B3_4"/>
    <property type="match status" value="1"/>
</dbReference>
<evidence type="ECO:0000256" key="14">
    <source>
        <dbReference type="ARBA" id="ARBA00049255"/>
    </source>
</evidence>
<evidence type="ECO:0000256" key="15">
    <source>
        <dbReference type="HAMAP-Rule" id="MF_00283"/>
    </source>
</evidence>
<dbReference type="InterPro" id="IPR045060">
    <property type="entry name" value="Phe-tRNA-ligase_IIc_bsu"/>
</dbReference>
<keyword evidence="11 16" id="KW-0694">RNA-binding</keyword>
<keyword evidence="6 15" id="KW-0436">Ligase</keyword>
<evidence type="ECO:0000256" key="11">
    <source>
        <dbReference type="ARBA" id="ARBA00022884"/>
    </source>
</evidence>